<gene>
    <name evidence="3" type="primary">lptC</name>
    <name evidence="3" type="ORF">ABS361_18590</name>
</gene>
<sequence length="240" mass="25644">MTDIDMDLDSRMVPAQPDAARGQVRARHAASRHSRRVRLLKILLPIAGVAIALMVAAIVALKSFLPGINMPGVLFSKDGLTMVEPRLSGRAKNRAYDVTAARAYQSLDNPKVVTLEKIDGRIEMPDQTWAKIEAKHGRYDGTTQKLVLDEGLSVVTSNGYRIEGALANVDLDSGRMTSDRPVTIDGPAGRIEAGGVDVTDEGHAIRFTGGVRMNLLPVPAKPGEPAGGPAFRSNSAEAGR</sequence>
<evidence type="ECO:0000256" key="2">
    <source>
        <dbReference type="SAM" id="Phobius"/>
    </source>
</evidence>
<feature type="transmembrane region" description="Helical" evidence="2">
    <location>
        <begin position="42"/>
        <end position="61"/>
    </location>
</feature>
<dbReference type="NCBIfam" id="TIGR04409">
    <property type="entry name" value="LptC_YrbK"/>
    <property type="match status" value="1"/>
</dbReference>
<dbReference type="InterPro" id="IPR026265">
    <property type="entry name" value="LptC"/>
</dbReference>
<dbReference type="GO" id="GO:0005886">
    <property type="term" value="C:plasma membrane"/>
    <property type="evidence" value="ECO:0007669"/>
    <property type="project" value="InterPro"/>
</dbReference>
<feature type="compositionally biased region" description="Low complexity" evidence="1">
    <location>
        <begin position="218"/>
        <end position="230"/>
    </location>
</feature>
<dbReference type="Gene3D" id="2.60.450.10">
    <property type="entry name" value="Lipopolysaccharide (LPS) transport protein A like domain"/>
    <property type="match status" value="1"/>
</dbReference>
<dbReference type="RefSeq" id="WP_407049133.1">
    <property type="nucleotide sequence ID" value="NZ_CP158568.1"/>
</dbReference>
<proteinExistence type="predicted"/>
<dbReference type="AlphaFoldDB" id="A0AAU7XAW4"/>
<protein>
    <submittedName>
        <fullName evidence="3">LPS export ABC transporter periplasmic protein LptC</fullName>
    </submittedName>
</protein>
<organism evidence="3">
    <name type="scientific">Methyloraptor flagellatus</name>
    <dbReference type="NCBI Taxonomy" id="3162530"/>
    <lineage>
        <taxon>Bacteria</taxon>
        <taxon>Pseudomonadati</taxon>
        <taxon>Pseudomonadota</taxon>
        <taxon>Alphaproteobacteria</taxon>
        <taxon>Hyphomicrobiales</taxon>
        <taxon>Ancalomicrobiaceae</taxon>
        <taxon>Methyloraptor</taxon>
    </lineage>
</organism>
<evidence type="ECO:0000256" key="1">
    <source>
        <dbReference type="SAM" id="MobiDB-lite"/>
    </source>
</evidence>
<dbReference type="EMBL" id="CP158568">
    <property type="protein sequence ID" value="XBY44037.1"/>
    <property type="molecule type" value="Genomic_DNA"/>
</dbReference>
<name>A0AAU7XAW4_9HYPH</name>
<accession>A0AAU7XAW4</accession>
<evidence type="ECO:0000313" key="3">
    <source>
        <dbReference type="EMBL" id="XBY44037.1"/>
    </source>
</evidence>
<keyword evidence="2" id="KW-1133">Transmembrane helix</keyword>
<reference evidence="3" key="1">
    <citation type="submission" date="2024-06" db="EMBL/GenBank/DDBJ databases">
        <title>Methylostella associata gen. nov., sp. nov., a novel Ancalomicrobiaceae-affiliated facultatively methylotrophic bacteria that feed on methanotrophs of the genus Methylococcus.</title>
        <authorList>
            <person name="Saltykova V."/>
            <person name="Danilova O.V."/>
            <person name="Oshkin I.Y."/>
            <person name="Belova S.E."/>
            <person name="Pimenov N.V."/>
            <person name="Dedysh S.N."/>
        </authorList>
    </citation>
    <scope>NUCLEOTIDE SEQUENCE</scope>
    <source>
        <strain evidence="3">S20</strain>
    </source>
</reference>
<dbReference type="GO" id="GO:0015221">
    <property type="term" value="F:lipopolysaccharide transmembrane transporter activity"/>
    <property type="evidence" value="ECO:0007669"/>
    <property type="project" value="InterPro"/>
</dbReference>
<dbReference type="InterPro" id="IPR010664">
    <property type="entry name" value="LipoPS_assembly_LptC-rel"/>
</dbReference>
<dbReference type="KEGG" id="mflg:ABS361_18590"/>
<dbReference type="Pfam" id="PF06835">
    <property type="entry name" value="LptC"/>
    <property type="match status" value="1"/>
</dbReference>
<keyword evidence="2" id="KW-0472">Membrane</keyword>
<feature type="region of interest" description="Disordered" evidence="1">
    <location>
        <begin position="218"/>
        <end position="240"/>
    </location>
</feature>
<keyword evidence="2" id="KW-0812">Transmembrane</keyword>